<dbReference type="InterPro" id="IPR047047">
    <property type="entry name" value="GST_Omega-like_C"/>
</dbReference>
<dbReference type="PIRSF" id="PIRSF015753">
    <property type="entry name" value="GST"/>
    <property type="match status" value="1"/>
</dbReference>
<dbReference type="GO" id="GO:0005737">
    <property type="term" value="C:cytoplasm"/>
    <property type="evidence" value="ECO:0007669"/>
    <property type="project" value="TreeGrafter"/>
</dbReference>
<accession>A0A382MQQ8</accession>
<gene>
    <name evidence="2" type="ORF">METZ01_LOCUS304003</name>
</gene>
<dbReference type="PROSITE" id="PS50405">
    <property type="entry name" value="GST_CTER"/>
    <property type="match status" value="1"/>
</dbReference>
<organism evidence="2">
    <name type="scientific">marine metagenome</name>
    <dbReference type="NCBI Taxonomy" id="408172"/>
    <lineage>
        <taxon>unclassified sequences</taxon>
        <taxon>metagenomes</taxon>
        <taxon>ecological metagenomes</taxon>
    </lineage>
</organism>
<dbReference type="Gene3D" id="3.40.30.10">
    <property type="entry name" value="Glutaredoxin"/>
    <property type="match status" value="1"/>
</dbReference>
<dbReference type="SFLD" id="SFLDG01148">
    <property type="entry name" value="Xi_(cytGST)"/>
    <property type="match status" value="1"/>
</dbReference>
<dbReference type="SFLD" id="SFLDS00019">
    <property type="entry name" value="Glutathione_Transferase_(cytos"/>
    <property type="match status" value="1"/>
</dbReference>
<dbReference type="AlphaFoldDB" id="A0A382MQQ8"/>
<dbReference type="SFLD" id="SFLDG01206">
    <property type="entry name" value="Xi.1"/>
    <property type="match status" value="1"/>
</dbReference>
<dbReference type="InterPro" id="IPR040079">
    <property type="entry name" value="Glutathione_S-Trfase"/>
</dbReference>
<dbReference type="InterPro" id="IPR010987">
    <property type="entry name" value="Glutathione-S-Trfase_C-like"/>
</dbReference>
<protein>
    <recommendedName>
        <fullName evidence="1">GST C-terminal domain-containing protein</fullName>
    </recommendedName>
</protein>
<sequence>MTQGDEGDFVRADDAFRDGVKADGSTRFPAAVGRYHLYVSWACPWAHRIIIVRRLKGLEDVIGMTVVDPIRDERGWAFRQADGHTADPINGFQYLSEAYTATDAGYRGRVTVPVLWDKVEKCIVSNADDDLMRTLTREFDAFTQSRLDLYPEGLREEIDEVNEVVYPDINDGVYRCGFAGTQAAYDRRVTRLFEALDLLESRLAGRRYLVGEMITEADWRLFVTLIRFDPVYHGHFKCNLRRLIDYPNLAAYLRDLYQQPGIAETVKFDHIKRHYYVTHDDINPTGIVPAGPIQDLLAPHGRDRIGLT</sequence>
<proteinExistence type="predicted"/>
<dbReference type="Gene3D" id="1.20.1050.10">
    <property type="match status" value="1"/>
</dbReference>
<dbReference type="EMBL" id="UINC01095230">
    <property type="protein sequence ID" value="SVC51149.1"/>
    <property type="molecule type" value="Genomic_DNA"/>
</dbReference>
<name>A0A382MQQ8_9ZZZZ</name>
<evidence type="ECO:0000259" key="1">
    <source>
        <dbReference type="PROSITE" id="PS50405"/>
    </source>
</evidence>
<evidence type="ECO:0000313" key="2">
    <source>
        <dbReference type="EMBL" id="SVC51149.1"/>
    </source>
</evidence>
<dbReference type="CDD" id="cd03190">
    <property type="entry name" value="GST_C_Omega_like"/>
    <property type="match status" value="1"/>
</dbReference>
<dbReference type="InterPro" id="IPR016639">
    <property type="entry name" value="GST_Omega/GSH"/>
</dbReference>
<feature type="domain" description="GST C-terminal" evidence="1">
    <location>
        <begin position="140"/>
        <end position="275"/>
    </location>
</feature>
<dbReference type="PANTHER" id="PTHR32419:SF6">
    <property type="entry name" value="GLUTATHIONE S-TRANSFERASE OMEGA-LIKE 1-RELATED"/>
    <property type="match status" value="1"/>
</dbReference>
<dbReference type="SUPFAM" id="SSF52833">
    <property type="entry name" value="Thioredoxin-like"/>
    <property type="match status" value="1"/>
</dbReference>
<dbReference type="InterPro" id="IPR004045">
    <property type="entry name" value="Glutathione_S-Trfase_N"/>
</dbReference>
<dbReference type="PANTHER" id="PTHR32419">
    <property type="entry name" value="GLUTATHIONYL-HYDROQUINONE REDUCTASE"/>
    <property type="match status" value="1"/>
</dbReference>
<dbReference type="InterPro" id="IPR036282">
    <property type="entry name" value="Glutathione-S-Trfase_C_sf"/>
</dbReference>
<dbReference type="Pfam" id="PF13410">
    <property type="entry name" value="GST_C_2"/>
    <property type="match status" value="1"/>
</dbReference>
<reference evidence="2" key="1">
    <citation type="submission" date="2018-05" db="EMBL/GenBank/DDBJ databases">
        <authorList>
            <person name="Lanie J.A."/>
            <person name="Ng W.-L."/>
            <person name="Kazmierczak K.M."/>
            <person name="Andrzejewski T.M."/>
            <person name="Davidsen T.M."/>
            <person name="Wayne K.J."/>
            <person name="Tettelin H."/>
            <person name="Glass J.I."/>
            <person name="Rusch D."/>
            <person name="Podicherti R."/>
            <person name="Tsui H.-C.T."/>
            <person name="Winkler M.E."/>
        </authorList>
    </citation>
    <scope>NUCLEOTIDE SEQUENCE</scope>
</reference>
<dbReference type="Pfam" id="PF13409">
    <property type="entry name" value="GST_N_2"/>
    <property type="match status" value="1"/>
</dbReference>
<dbReference type="SUPFAM" id="SSF47616">
    <property type="entry name" value="GST C-terminal domain-like"/>
    <property type="match status" value="1"/>
</dbReference>
<dbReference type="GO" id="GO:0004364">
    <property type="term" value="F:glutathione transferase activity"/>
    <property type="evidence" value="ECO:0007669"/>
    <property type="project" value="InterPro"/>
</dbReference>
<dbReference type="InterPro" id="IPR036249">
    <property type="entry name" value="Thioredoxin-like_sf"/>
</dbReference>